<evidence type="ECO:0008006" key="4">
    <source>
        <dbReference type="Google" id="ProtNLM"/>
    </source>
</evidence>
<evidence type="ECO:0000313" key="2">
    <source>
        <dbReference type="EMBL" id="KFH62141.1"/>
    </source>
</evidence>
<dbReference type="InterPro" id="IPR032675">
    <property type="entry name" value="LRR_dom_sf"/>
</dbReference>
<evidence type="ECO:0000256" key="1">
    <source>
        <dbReference type="SAM" id="MobiDB-lite"/>
    </source>
</evidence>
<name>A0A086TJL4_9FUNG</name>
<keyword evidence="3" id="KW-1185">Reference proteome</keyword>
<dbReference type="OrthoDB" id="2393992at2759"/>
<sequence length="539" mass="61317">MNSPLNIPELLQRIAFFLPLWERRQGYDLKFLPRDLLSCMLVCRTWRIAMLPVLWSMYDESGAEKVTPLELHRNRRYIRYLYLNGPWLSGIHYPTNLRRLCISSRALLESAALIQLNPQLIELDVRVDGHFKSIQRGAPLEISLEFSDDSDDEIGADDEEEVDVRRQKIYTFNDIHLVLETLSGLRNLTLSYCDLSDLRPLLEFVRSNPGLTHLTLEGIRVLERPVGYAPLTSVTHLFLPGTPNIGGWQACPYLPDLIRLCPNLESLAFAQGQNFDSSELARSIRSFCPKLTSIESLNSIVCLRDCPLSSPAAVELIKSPVRLVHYEVACSAVTSGMLTALLQHADSLQAICLYVVDDSVESFTTSGKILSSFPNLRSFALNLAPFKRYQNNGWGFFDQIWNCPRLERISLMGYFPWFQDTEELEVVAEANKGFKTRNTGLDGVSEASGSTTSDGRGRTGKKPKIVLPERHPASDKKFCESMAKLGWAYKKEFDPYDLDSKKKPLTYSTRATRNKLFERLAHLPHMRDIELPYVRYVKL</sequence>
<dbReference type="Gene3D" id="3.80.10.10">
    <property type="entry name" value="Ribonuclease Inhibitor"/>
    <property type="match status" value="1"/>
</dbReference>
<dbReference type="AlphaFoldDB" id="A0A086TJL4"/>
<reference evidence="2 3" key="1">
    <citation type="submission" date="2011-02" db="EMBL/GenBank/DDBJ databases">
        <title>The Genome Sequence of Mortierella verticillata NRRL 6337.</title>
        <authorList>
            <consortium name="The Broad Institute Genome Sequencing Platform"/>
            <person name="Russ C."/>
            <person name="Cuomo C."/>
            <person name="Burger G."/>
            <person name="Gray M.W."/>
            <person name="Holland P.W.H."/>
            <person name="King N."/>
            <person name="Lang F.B.F."/>
            <person name="Roger A.J."/>
            <person name="Ruiz-Trillo I."/>
            <person name="Young S.K."/>
            <person name="Zeng Q."/>
            <person name="Gargeya S."/>
            <person name="Alvarado L."/>
            <person name="Berlin A."/>
            <person name="Chapman S.B."/>
            <person name="Chen Z."/>
            <person name="Freedman E."/>
            <person name="Gellesch M."/>
            <person name="Goldberg J."/>
            <person name="Griggs A."/>
            <person name="Gujja S."/>
            <person name="Heilman E."/>
            <person name="Heiman D."/>
            <person name="Howarth C."/>
            <person name="Mehta T."/>
            <person name="Neiman D."/>
            <person name="Pearson M."/>
            <person name="Roberts A."/>
            <person name="Saif S."/>
            <person name="Shea T."/>
            <person name="Shenoy N."/>
            <person name="Sisk P."/>
            <person name="Stolte C."/>
            <person name="Sykes S."/>
            <person name="White J."/>
            <person name="Yandava C."/>
            <person name="Haas B."/>
            <person name="Nusbaum C."/>
            <person name="Birren B."/>
        </authorList>
    </citation>
    <scope>NUCLEOTIDE SEQUENCE [LARGE SCALE GENOMIC DNA]</scope>
    <source>
        <strain evidence="2 3">NRRL 6337</strain>
    </source>
</reference>
<dbReference type="SUPFAM" id="SSF52047">
    <property type="entry name" value="RNI-like"/>
    <property type="match status" value="1"/>
</dbReference>
<organism evidence="2 3">
    <name type="scientific">Podila verticillata NRRL 6337</name>
    <dbReference type="NCBI Taxonomy" id="1069443"/>
    <lineage>
        <taxon>Eukaryota</taxon>
        <taxon>Fungi</taxon>
        <taxon>Fungi incertae sedis</taxon>
        <taxon>Mucoromycota</taxon>
        <taxon>Mortierellomycotina</taxon>
        <taxon>Mortierellomycetes</taxon>
        <taxon>Mortierellales</taxon>
        <taxon>Mortierellaceae</taxon>
        <taxon>Podila</taxon>
    </lineage>
</organism>
<gene>
    <name evidence="2" type="ORF">MVEG_11780</name>
</gene>
<dbReference type="Proteomes" id="UP000243308">
    <property type="component" value="Unassembled WGS sequence"/>
</dbReference>
<feature type="region of interest" description="Disordered" evidence="1">
    <location>
        <begin position="439"/>
        <end position="464"/>
    </location>
</feature>
<proteinExistence type="predicted"/>
<dbReference type="EMBL" id="KN042433">
    <property type="protein sequence ID" value="KFH62141.1"/>
    <property type="molecule type" value="Genomic_DNA"/>
</dbReference>
<protein>
    <recommendedName>
        <fullName evidence="4">F-box domain-containing protein</fullName>
    </recommendedName>
</protein>
<evidence type="ECO:0000313" key="3">
    <source>
        <dbReference type="Proteomes" id="UP000243308"/>
    </source>
</evidence>
<accession>A0A086TJL4</accession>